<keyword evidence="2" id="KW-1185">Reference proteome</keyword>
<name>A0AAE0YB41_9GAST</name>
<sequence length="90" mass="9735">MRTGGGEAPKIPECFHSVMEIIGDRRAQLNGIEDTGRDTIFLKCSGRRGGAIAANCTLVLDFHVRPPSDTPQGVLAQLDPWLLKGLFTLS</sequence>
<gene>
    <name evidence="1" type="ORF">RRG08_045373</name>
</gene>
<dbReference type="AlphaFoldDB" id="A0AAE0YB41"/>
<dbReference type="Proteomes" id="UP001283361">
    <property type="component" value="Unassembled WGS sequence"/>
</dbReference>
<protein>
    <submittedName>
        <fullName evidence="1">Uncharacterized protein</fullName>
    </submittedName>
</protein>
<dbReference type="EMBL" id="JAWDGP010006549">
    <property type="protein sequence ID" value="KAK3739144.1"/>
    <property type="molecule type" value="Genomic_DNA"/>
</dbReference>
<proteinExistence type="predicted"/>
<evidence type="ECO:0000313" key="2">
    <source>
        <dbReference type="Proteomes" id="UP001283361"/>
    </source>
</evidence>
<organism evidence="1 2">
    <name type="scientific">Elysia crispata</name>
    <name type="common">lettuce slug</name>
    <dbReference type="NCBI Taxonomy" id="231223"/>
    <lineage>
        <taxon>Eukaryota</taxon>
        <taxon>Metazoa</taxon>
        <taxon>Spiralia</taxon>
        <taxon>Lophotrochozoa</taxon>
        <taxon>Mollusca</taxon>
        <taxon>Gastropoda</taxon>
        <taxon>Heterobranchia</taxon>
        <taxon>Euthyneura</taxon>
        <taxon>Panpulmonata</taxon>
        <taxon>Sacoglossa</taxon>
        <taxon>Placobranchoidea</taxon>
        <taxon>Plakobranchidae</taxon>
        <taxon>Elysia</taxon>
    </lineage>
</organism>
<reference evidence="1" key="1">
    <citation type="journal article" date="2023" name="G3 (Bethesda)">
        <title>A reference genome for the long-term kleptoplast-retaining sea slug Elysia crispata morphotype clarki.</title>
        <authorList>
            <person name="Eastman K.E."/>
            <person name="Pendleton A.L."/>
            <person name="Shaikh M.A."/>
            <person name="Suttiyut T."/>
            <person name="Ogas R."/>
            <person name="Tomko P."/>
            <person name="Gavelis G."/>
            <person name="Widhalm J.R."/>
            <person name="Wisecaver J.H."/>
        </authorList>
    </citation>
    <scope>NUCLEOTIDE SEQUENCE</scope>
    <source>
        <strain evidence="1">ECLA1</strain>
    </source>
</reference>
<accession>A0AAE0YB41</accession>
<comment type="caution">
    <text evidence="1">The sequence shown here is derived from an EMBL/GenBank/DDBJ whole genome shotgun (WGS) entry which is preliminary data.</text>
</comment>
<evidence type="ECO:0000313" key="1">
    <source>
        <dbReference type="EMBL" id="KAK3739144.1"/>
    </source>
</evidence>